<dbReference type="InterPro" id="IPR000938">
    <property type="entry name" value="CAP-Gly_domain"/>
</dbReference>
<dbReference type="SUPFAM" id="SSF52058">
    <property type="entry name" value="L domain-like"/>
    <property type="match status" value="1"/>
</dbReference>
<gene>
    <name evidence="8" type="ORF">D0867_03952</name>
</gene>
<evidence type="ECO:0000256" key="5">
    <source>
        <dbReference type="ARBA" id="ARBA00023273"/>
    </source>
</evidence>
<keyword evidence="4" id="KW-0969">Cilium</keyword>
<proteinExistence type="predicted"/>
<dbReference type="PANTHER" id="PTHR45973:SF9">
    <property type="entry name" value="LEUCINE-RICH REPEAT-CONTAINING PROTEIN 46"/>
    <property type="match status" value="1"/>
</dbReference>
<dbReference type="InterPro" id="IPR036859">
    <property type="entry name" value="CAP-Gly_dom_sf"/>
</dbReference>
<evidence type="ECO:0000256" key="4">
    <source>
        <dbReference type="ARBA" id="ARBA00023069"/>
    </source>
</evidence>
<comment type="caution">
    <text evidence="8">The sequence shown here is derived from an EMBL/GenBank/DDBJ whole genome shotgun (WGS) entry which is preliminary data.</text>
</comment>
<dbReference type="Proteomes" id="UP000271337">
    <property type="component" value="Unassembled WGS sequence"/>
</dbReference>
<evidence type="ECO:0000256" key="6">
    <source>
        <dbReference type="SAM" id="MobiDB-lite"/>
    </source>
</evidence>
<evidence type="ECO:0000256" key="3">
    <source>
        <dbReference type="ARBA" id="ARBA00022737"/>
    </source>
</evidence>
<accession>A0A3M6ZZ08</accession>
<dbReference type="PROSITE" id="PS00845">
    <property type="entry name" value="CAP_GLY_1"/>
    <property type="match status" value="1"/>
</dbReference>
<dbReference type="AlphaFoldDB" id="A0A3M6ZZ08"/>
<dbReference type="PROSITE" id="PS50245">
    <property type="entry name" value="CAP_GLY_2"/>
    <property type="match status" value="1"/>
</dbReference>
<reference evidence="8 9" key="1">
    <citation type="journal article" date="2018" name="BMC Genomics">
        <title>Genomic evidence for intraspecific hybridization in a clonal and extremely halotolerant yeast.</title>
        <authorList>
            <person name="Gostincar C."/>
            <person name="Stajich J.E."/>
            <person name="Zupancic J."/>
            <person name="Zalar P."/>
            <person name="Gunde-Cimerman N."/>
        </authorList>
    </citation>
    <scope>NUCLEOTIDE SEQUENCE [LARGE SCALE GENOMIC DNA]</scope>
    <source>
        <strain evidence="8 9">EXF-6669</strain>
    </source>
</reference>
<keyword evidence="3" id="KW-0677">Repeat</keyword>
<name>A0A3M6ZZ08_HORWE</name>
<sequence>MSYLPILAPYTQNMANYLGKRLSLKGQLCTVSYNGPVADKQGEWLGVEWDDTTRGKHNGTHQGKCYFTCRSVSPTAASFLRPNQQWDKPRSFLEALKEKYASDNDPSEHEAIQISAHKQAEEVGFDKFARRQAQLRGIHTVVLDRMCIRHCPDDAESAEIGTVCKDVTDLDLSSNLFETMQEIIDIARRLPKLRCLTIDGNRTFQRPIQGGSSPLAENALSGVNWLSISNTLIDATEDGANTELAAVPLRIISSFFPNAETIVACSDEWDRLSEAQLPTSLKTLDVSGNLFESLSDIATLKGTPEIHTLIAKNCQIRSAGDCVILRSRLHTVAELDVRGNSITSFAVIDRLGADLPSLRHLRTAGNPIYTSLVSPDGQRLTAEDGYMLTIARLPKLETLNYSKITEKERLNADRYYLSQIALELSLETSDVGREKVKEKHPRWKDLCEEYGEPASSGRPTPAKEVLDPNSLAARMIKIQLFTEKRNFDLLIPKGISVYTLLGHIAKELKISSSPLTLELWLETGEEILSEGGTSDKAVDSPQWWCSDDEDDELSTAGESRPESDKAASKKVQILPSTRAVGTFLEDGQTELKVFVRGR</sequence>
<evidence type="ECO:0000313" key="9">
    <source>
        <dbReference type="Proteomes" id="UP000271337"/>
    </source>
</evidence>
<dbReference type="Gene3D" id="3.80.10.10">
    <property type="entry name" value="Ribonuclease Inhibitor"/>
    <property type="match status" value="2"/>
</dbReference>
<evidence type="ECO:0000256" key="2">
    <source>
        <dbReference type="ARBA" id="ARBA00022614"/>
    </source>
</evidence>
<dbReference type="Gene3D" id="2.30.30.190">
    <property type="entry name" value="CAP Gly-rich-like domain"/>
    <property type="match status" value="1"/>
</dbReference>
<dbReference type="InterPro" id="IPR001611">
    <property type="entry name" value="Leu-rich_rpt"/>
</dbReference>
<dbReference type="PROSITE" id="PS51450">
    <property type="entry name" value="LRR"/>
    <property type="match status" value="1"/>
</dbReference>
<dbReference type="VEuPathDB" id="FungiDB:BTJ68_01605"/>
<feature type="domain" description="CAP-Gly" evidence="7">
    <location>
        <begin position="35"/>
        <end position="81"/>
    </location>
</feature>
<dbReference type="InterPro" id="IPR050576">
    <property type="entry name" value="Cilia_flagella_integrity"/>
</dbReference>
<keyword evidence="5" id="KW-0966">Cell projection</keyword>
<feature type="region of interest" description="Disordered" evidence="6">
    <location>
        <begin position="547"/>
        <end position="570"/>
    </location>
</feature>
<dbReference type="SUPFAM" id="SSF74924">
    <property type="entry name" value="Cap-Gly domain"/>
    <property type="match status" value="1"/>
</dbReference>
<comment type="subcellular location">
    <subcellularLocation>
        <location evidence="1">Cell projection</location>
        <location evidence="1">Cilium</location>
    </subcellularLocation>
</comment>
<evidence type="ECO:0000313" key="8">
    <source>
        <dbReference type="EMBL" id="RMY20525.1"/>
    </source>
</evidence>
<dbReference type="InterPro" id="IPR032675">
    <property type="entry name" value="LRR_dom_sf"/>
</dbReference>
<dbReference type="SMART" id="SM01052">
    <property type="entry name" value="CAP_GLY"/>
    <property type="match status" value="1"/>
</dbReference>
<keyword evidence="2" id="KW-0433">Leucine-rich repeat</keyword>
<dbReference type="Pfam" id="PF01302">
    <property type="entry name" value="CAP_GLY"/>
    <property type="match status" value="1"/>
</dbReference>
<evidence type="ECO:0000259" key="7">
    <source>
        <dbReference type="PROSITE" id="PS50245"/>
    </source>
</evidence>
<dbReference type="OrthoDB" id="5273213at2759"/>
<evidence type="ECO:0000256" key="1">
    <source>
        <dbReference type="ARBA" id="ARBA00004138"/>
    </source>
</evidence>
<organism evidence="8 9">
    <name type="scientific">Hortaea werneckii</name>
    <name type="common">Black yeast</name>
    <name type="synonym">Cladosporium werneckii</name>
    <dbReference type="NCBI Taxonomy" id="91943"/>
    <lineage>
        <taxon>Eukaryota</taxon>
        <taxon>Fungi</taxon>
        <taxon>Dikarya</taxon>
        <taxon>Ascomycota</taxon>
        <taxon>Pezizomycotina</taxon>
        <taxon>Dothideomycetes</taxon>
        <taxon>Dothideomycetidae</taxon>
        <taxon>Mycosphaerellales</taxon>
        <taxon>Teratosphaeriaceae</taxon>
        <taxon>Hortaea</taxon>
    </lineage>
</organism>
<dbReference type="PANTHER" id="PTHR45973">
    <property type="entry name" value="PROTEIN PHOSPHATASE 1 REGULATORY SUBUNIT SDS22-RELATED"/>
    <property type="match status" value="1"/>
</dbReference>
<dbReference type="EMBL" id="QWIL01000313">
    <property type="protein sequence ID" value="RMY20525.1"/>
    <property type="molecule type" value="Genomic_DNA"/>
</dbReference>
<protein>
    <recommendedName>
        <fullName evidence="7">CAP-Gly domain-containing protein</fullName>
    </recommendedName>
</protein>